<evidence type="ECO:0000256" key="12">
    <source>
        <dbReference type="SAM" id="MobiDB-lite"/>
    </source>
</evidence>
<accession>A0A1Y2AWS2</accession>
<dbReference type="GO" id="GO:0016887">
    <property type="term" value="F:ATP hydrolysis activity"/>
    <property type="evidence" value="ECO:0007669"/>
    <property type="project" value="EnsemblFungi"/>
</dbReference>
<evidence type="ECO:0000256" key="4">
    <source>
        <dbReference type="ARBA" id="ARBA00022454"/>
    </source>
</evidence>
<dbReference type="Pfam" id="PF12922">
    <property type="entry name" value="Cnd1_N"/>
    <property type="match status" value="1"/>
</dbReference>
<dbReference type="OrthoDB" id="436262at2759"/>
<evidence type="ECO:0000313" key="15">
    <source>
        <dbReference type="EMBL" id="ORY27021.1"/>
    </source>
</evidence>
<dbReference type="Gene3D" id="1.25.10.10">
    <property type="entry name" value="Leucine-rich Repeat Variant"/>
    <property type="match status" value="2"/>
</dbReference>
<sequence length="1093" mass="126537">MYGFLIYWLLDVAEQRSKMASQNKVGKGSRKITSEKWDWRNQCIKSLELMKKMLFLDINNIWVSQSERDTFINLFTKSIYQILEDPENVKDAEIKDLAYNIICICVKNYNHGFGAQTSIFLNLQSYDHLSEPMAELLYVMCTKYEVNQVTDDILIEISKYEFNEKDTTSPKYFSKFLVKLSQILPRAILKKMVYLQNHLDADSYSMRMGMIEVIGNVLKFLIKGDGMGKSKSQIYQYIGVLQERFADINSFCRSKVIQVLIDLCEVNEEGRSSIPVTKRNELVQLAVGRLLDKSSNVRRYAIKFLTKAVDTHPYQHDHRRLILSSFEEQLEQWELKLKEMKEKVREHFEKIVEKTNKDNTIEEEEDEILDEDIPLSEKLIENNQINETNEDVPTERHIKIAELFIRSYEDGIEFIHLIEDAVPTMCKLLASTSKPEVLEVMDFFVRIHYYQMECAEDGIKKMIHLIWVKDTNEEGKSIKDRLIESYQKIYFEIPDKKSEKDRINTIVRNLVSLTFHTTLAELTSLEQLLSTMMARNKIPIPIISKLWKIFTSNRVEMHKLQRRGALIILGMLAKADVEIISDKVDMLINVGFGTFGKKDLLLAKYTCIALQHYAGSGMKQKNKESQYTRLPMSHPIFKRMLELLQEPTKSNHWYSVAEQVINTIYLLSEHPDLLCGGLIQTMTKNIFSNSLKPNVTTPSTTNEESNTTSNTTSKEGINEDNMASDFTKNSQSQSQSQSQSYSRTSRNPFYCDPFELSKLFFVVGHTAIKHIVHLENIENELKRRKASEDSNKKDTVTDDIEQCVGSTEDEFTDVIQYIREREILYGNNSLLSIYGPMLTYVCAHNKVFNDKHLQTIAVLTLSKFMCVSSEFCEQNLQLLFTILEKSEDSTIRSNISIALGDMTICFNNLIDQNIAYLYNRLNDTNLVTKKNALMVLTHLILNGMVKVKGQISEMAKCLENEDERISDLAKLFFTELSTKDNAVYNNLPDIISNLSSSESGVSEEAFKNIMKYLFSFIDKDRQTENIIEKLCSRFKNTVNERQWRDIAYCLSLLSYKSDKSIKKLFEQIKSYQDKLHEPSVYKSFLDIITKVSS</sequence>
<dbReference type="GO" id="GO:0070058">
    <property type="term" value="P:tRNA gene clustering"/>
    <property type="evidence" value="ECO:0007669"/>
    <property type="project" value="EnsemblFungi"/>
</dbReference>
<dbReference type="STRING" id="1754190.A0A1Y2AWS2"/>
<dbReference type="InterPro" id="IPR016024">
    <property type="entry name" value="ARM-type_fold"/>
</dbReference>
<dbReference type="Pfam" id="PF12717">
    <property type="entry name" value="Cnd1"/>
    <property type="match status" value="1"/>
</dbReference>
<evidence type="ECO:0000256" key="3">
    <source>
        <dbReference type="ARBA" id="ARBA00009606"/>
    </source>
</evidence>
<protein>
    <recommendedName>
        <fullName evidence="10">Condensin complex subunit 1</fullName>
    </recommendedName>
</protein>
<comment type="function">
    <text evidence="10">Regulatory subunit of the condensin complex, a complex required for conversion of interphase chromatin into mitotic-like condense chromosomes. The condensin complex probably introduces positive supercoils into relaxed DNA in the presence of type I topoisomerases and converts nicked DNA into positive knotted forms in the presence of type II topoisomerases.</text>
</comment>
<evidence type="ECO:0000259" key="14">
    <source>
        <dbReference type="Pfam" id="PF12922"/>
    </source>
</evidence>
<evidence type="ECO:0000256" key="6">
    <source>
        <dbReference type="ARBA" id="ARBA00022776"/>
    </source>
</evidence>
<feature type="coiled-coil region" evidence="11">
    <location>
        <begin position="323"/>
        <end position="357"/>
    </location>
</feature>
<dbReference type="EMBL" id="MCOG01000196">
    <property type="protein sequence ID" value="ORY27021.1"/>
    <property type="molecule type" value="Genomic_DNA"/>
</dbReference>
<evidence type="ECO:0000256" key="5">
    <source>
        <dbReference type="ARBA" id="ARBA00022618"/>
    </source>
</evidence>
<dbReference type="GO" id="GO:0000791">
    <property type="term" value="C:euchromatin"/>
    <property type="evidence" value="ECO:0007669"/>
    <property type="project" value="EnsemblFungi"/>
</dbReference>
<dbReference type="GO" id="GO:0051301">
    <property type="term" value="P:cell division"/>
    <property type="evidence" value="ECO:0007669"/>
    <property type="project" value="UniProtKB-KW"/>
</dbReference>
<dbReference type="GO" id="GO:0030466">
    <property type="term" value="P:silent mating-type cassette heterochromatin formation"/>
    <property type="evidence" value="ECO:0007669"/>
    <property type="project" value="EnsemblFungi"/>
</dbReference>
<dbReference type="GO" id="GO:0000796">
    <property type="term" value="C:condensin complex"/>
    <property type="evidence" value="ECO:0007669"/>
    <property type="project" value="EnsemblFungi"/>
</dbReference>
<dbReference type="GO" id="GO:0000776">
    <property type="term" value="C:kinetochore"/>
    <property type="evidence" value="ECO:0007669"/>
    <property type="project" value="EnsemblFungi"/>
</dbReference>
<dbReference type="InterPro" id="IPR026971">
    <property type="entry name" value="CND1/NCAPD3"/>
</dbReference>
<organism evidence="15 16">
    <name type="scientific">Neocallimastix californiae</name>
    <dbReference type="NCBI Taxonomy" id="1754190"/>
    <lineage>
        <taxon>Eukaryota</taxon>
        <taxon>Fungi</taxon>
        <taxon>Fungi incertae sedis</taxon>
        <taxon>Chytridiomycota</taxon>
        <taxon>Chytridiomycota incertae sedis</taxon>
        <taxon>Neocallimastigomycetes</taxon>
        <taxon>Neocallimastigales</taxon>
        <taxon>Neocallimastigaceae</taxon>
        <taxon>Neocallimastix</taxon>
    </lineage>
</organism>
<name>A0A1Y2AWS2_9FUNG</name>
<dbReference type="GO" id="GO:0010032">
    <property type="term" value="P:meiotic chromosome condensation"/>
    <property type="evidence" value="ECO:0007669"/>
    <property type="project" value="EnsemblFungi"/>
</dbReference>
<dbReference type="GO" id="GO:0007130">
    <property type="term" value="P:synaptonemal complex assembly"/>
    <property type="evidence" value="ECO:0007669"/>
    <property type="project" value="EnsemblFungi"/>
</dbReference>
<feature type="compositionally biased region" description="Low complexity" evidence="12">
    <location>
        <begin position="693"/>
        <end position="713"/>
    </location>
</feature>
<keyword evidence="11" id="KW-0175">Coiled coil</keyword>
<keyword evidence="16" id="KW-1185">Reference proteome</keyword>
<evidence type="ECO:0000256" key="1">
    <source>
        <dbReference type="ARBA" id="ARBA00004123"/>
    </source>
</evidence>
<evidence type="ECO:0000256" key="2">
    <source>
        <dbReference type="ARBA" id="ARBA00004286"/>
    </source>
</evidence>
<dbReference type="GO" id="GO:0070550">
    <property type="term" value="P:rDNA chromatin condensation"/>
    <property type="evidence" value="ECO:0007669"/>
    <property type="project" value="EnsemblFungi"/>
</dbReference>
<feature type="region of interest" description="Disordered" evidence="12">
    <location>
        <begin position="691"/>
        <end position="745"/>
    </location>
</feature>
<evidence type="ECO:0000256" key="7">
    <source>
        <dbReference type="ARBA" id="ARBA00023067"/>
    </source>
</evidence>
<dbReference type="GO" id="GO:0003682">
    <property type="term" value="F:chromatin binding"/>
    <property type="evidence" value="ECO:0007669"/>
    <property type="project" value="EnsemblFungi"/>
</dbReference>
<dbReference type="GO" id="GO:0003690">
    <property type="term" value="F:double-stranded DNA binding"/>
    <property type="evidence" value="ECO:0007669"/>
    <property type="project" value="EnsemblFungi"/>
</dbReference>
<keyword evidence="8" id="KW-0539">Nucleus</keyword>
<dbReference type="SUPFAM" id="SSF48371">
    <property type="entry name" value="ARM repeat"/>
    <property type="match status" value="1"/>
</dbReference>
<keyword evidence="7 10" id="KW-0226">DNA condensation</keyword>
<evidence type="ECO:0000259" key="13">
    <source>
        <dbReference type="Pfam" id="PF12717"/>
    </source>
</evidence>
<feature type="compositionally biased region" description="Low complexity" evidence="12">
    <location>
        <begin position="730"/>
        <end position="740"/>
    </location>
</feature>
<evidence type="ECO:0000256" key="10">
    <source>
        <dbReference type="PIRNR" id="PIRNR017127"/>
    </source>
</evidence>
<dbReference type="GO" id="GO:0007076">
    <property type="term" value="P:mitotic chromosome condensation"/>
    <property type="evidence" value="ECO:0007669"/>
    <property type="project" value="EnsemblFungi"/>
</dbReference>
<dbReference type="GO" id="GO:0003697">
    <property type="term" value="F:single-stranded DNA binding"/>
    <property type="evidence" value="ECO:0007669"/>
    <property type="project" value="EnsemblFungi"/>
</dbReference>
<proteinExistence type="inferred from homology"/>
<dbReference type="Proteomes" id="UP000193920">
    <property type="component" value="Unassembled WGS sequence"/>
</dbReference>
<keyword evidence="4" id="KW-0158">Chromosome</keyword>
<dbReference type="InterPro" id="IPR024324">
    <property type="entry name" value="Condensin_cplx_su1_N"/>
</dbReference>
<dbReference type="GO" id="GO:0140602">
    <property type="term" value="C:nucleolar peripheral inclusion body"/>
    <property type="evidence" value="ECO:0007669"/>
    <property type="project" value="EnsemblFungi"/>
</dbReference>
<reference evidence="15 16" key="1">
    <citation type="submission" date="2016-08" db="EMBL/GenBank/DDBJ databases">
        <title>A Parts List for Fungal Cellulosomes Revealed by Comparative Genomics.</title>
        <authorList>
            <consortium name="DOE Joint Genome Institute"/>
            <person name="Haitjema C.H."/>
            <person name="Gilmore S.P."/>
            <person name="Henske J.K."/>
            <person name="Solomon K.V."/>
            <person name="De Groot R."/>
            <person name="Kuo A."/>
            <person name="Mondo S.J."/>
            <person name="Salamov A.A."/>
            <person name="Labutti K."/>
            <person name="Zhao Z."/>
            <person name="Chiniquy J."/>
            <person name="Barry K."/>
            <person name="Brewer H.M."/>
            <person name="Purvine S.O."/>
            <person name="Wright A.T."/>
            <person name="Boxma B."/>
            <person name="Van Alen T."/>
            <person name="Hackstein J.H."/>
            <person name="Baker S.E."/>
            <person name="Grigoriev I.V."/>
            <person name="O'Malley M.A."/>
        </authorList>
    </citation>
    <scope>NUCLEOTIDE SEQUENCE [LARGE SCALE GENOMIC DNA]</scope>
    <source>
        <strain evidence="15 16">G1</strain>
    </source>
</reference>
<evidence type="ECO:0000313" key="16">
    <source>
        <dbReference type="Proteomes" id="UP000193920"/>
    </source>
</evidence>
<dbReference type="GO" id="GO:0051307">
    <property type="term" value="P:meiotic chromosome separation"/>
    <property type="evidence" value="ECO:0007669"/>
    <property type="project" value="EnsemblFungi"/>
</dbReference>
<dbReference type="GO" id="GO:0043007">
    <property type="term" value="P:maintenance of rDNA"/>
    <property type="evidence" value="ECO:0007669"/>
    <property type="project" value="EnsemblFungi"/>
</dbReference>
<dbReference type="PANTHER" id="PTHR14222:SF2">
    <property type="entry name" value="CONDENSIN COMPLEX SUBUNIT 1"/>
    <property type="match status" value="1"/>
</dbReference>
<dbReference type="InterPro" id="IPR007673">
    <property type="entry name" value="Condensin_cplx_su1"/>
</dbReference>
<dbReference type="PANTHER" id="PTHR14222">
    <property type="entry name" value="CONDENSIN"/>
    <property type="match status" value="1"/>
</dbReference>
<keyword evidence="9 10" id="KW-0131">Cell cycle</keyword>
<evidence type="ECO:0000256" key="11">
    <source>
        <dbReference type="SAM" id="Coils"/>
    </source>
</evidence>
<comment type="caution">
    <text evidence="15">The sequence shown here is derived from an EMBL/GenBank/DDBJ whole genome shotgun (WGS) entry which is preliminary data.</text>
</comment>
<comment type="similarity">
    <text evidence="3 10">Belongs to the CND1 (condensin subunit 1) family.</text>
</comment>
<dbReference type="AlphaFoldDB" id="A0A1Y2AWS2"/>
<keyword evidence="5 10" id="KW-0132">Cell division</keyword>
<evidence type="ECO:0000256" key="9">
    <source>
        <dbReference type="ARBA" id="ARBA00023306"/>
    </source>
</evidence>
<comment type="subcellular location">
    <subcellularLocation>
        <location evidence="2">Chromosome</location>
    </subcellularLocation>
    <subcellularLocation>
        <location evidence="1">Nucleus</location>
    </subcellularLocation>
</comment>
<dbReference type="GO" id="GO:1903342">
    <property type="term" value="P:negative regulation of meiotic DNA double-strand break formation"/>
    <property type="evidence" value="ECO:0007669"/>
    <property type="project" value="EnsemblFungi"/>
</dbReference>
<feature type="domain" description="Condensin complex subunit 1 N-terminal" evidence="14">
    <location>
        <begin position="1"/>
        <end position="115"/>
    </location>
</feature>
<dbReference type="PIRSF" id="PIRSF017127">
    <property type="entry name" value="Condensin_D2"/>
    <property type="match status" value="1"/>
</dbReference>
<dbReference type="GO" id="GO:0005737">
    <property type="term" value="C:cytoplasm"/>
    <property type="evidence" value="ECO:0007669"/>
    <property type="project" value="EnsemblFungi"/>
</dbReference>
<gene>
    <name evidence="15" type="ORF">LY90DRAFT_524212</name>
</gene>
<keyword evidence="6 10" id="KW-0498">Mitosis</keyword>
<feature type="domain" description="Condensin complex subunit 1 C-terminal" evidence="13">
    <location>
        <begin position="890"/>
        <end position="1051"/>
    </location>
</feature>
<dbReference type="InterPro" id="IPR032682">
    <property type="entry name" value="Cnd1_C"/>
</dbReference>
<evidence type="ECO:0000256" key="8">
    <source>
        <dbReference type="ARBA" id="ARBA00023242"/>
    </source>
</evidence>
<dbReference type="GO" id="GO:0044804">
    <property type="term" value="P:nucleophagy"/>
    <property type="evidence" value="ECO:0007669"/>
    <property type="project" value="EnsemblFungi"/>
</dbReference>
<dbReference type="GO" id="GO:0042393">
    <property type="term" value="F:histone binding"/>
    <property type="evidence" value="ECO:0007669"/>
    <property type="project" value="TreeGrafter"/>
</dbReference>
<dbReference type="GO" id="GO:0005730">
    <property type="term" value="C:nucleolus"/>
    <property type="evidence" value="ECO:0007669"/>
    <property type="project" value="EnsemblFungi"/>
</dbReference>
<dbReference type="InterPro" id="IPR011989">
    <property type="entry name" value="ARM-like"/>
</dbReference>